<protein>
    <submittedName>
        <fullName evidence="2">Uncharacterized protein</fullName>
    </submittedName>
</protein>
<evidence type="ECO:0000256" key="1">
    <source>
        <dbReference type="SAM" id="Phobius"/>
    </source>
</evidence>
<keyword evidence="1" id="KW-0812">Transmembrane</keyword>
<dbReference type="RefSeq" id="WP_115315448.1">
    <property type="nucleotide sequence ID" value="NZ_LWIF01000001.1"/>
</dbReference>
<accession>A0A379C9H2</accession>
<dbReference type="EMBL" id="UGTA01000003">
    <property type="protein sequence ID" value="SUB76446.1"/>
    <property type="molecule type" value="Genomic_DNA"/>
</dbReference>
<dbReference type="AlphaFoldDB" id="A0A379C9H2"/>
<feature type="transmembrane region" description="Helical" evidence="1">
    <location>
        <begin position="7"/>
        <end position="29"/>
    </location>
</feature>
<reference evidence="2 4" key="1">
    <citation type="submission" date="2018-06" db="EMBL/GenBank/DDBJ databases">
        <authorList>
            <consortium name="Pathogen Informatics"/>
            <person name="Doyle S."/>
        </authorList>
    </citation>
    <scope>NUCLEOTIDE SEQUENCE [LARGE SCALE GENOMIC DNA]</scope>
    <source>
        <strain evidence="2 4">NCTC12872</strain>
    </source>
</reference>
<keyword evidence="1" id="KW-1133">Transmembrane helix</keyword>
<organism evidence="2 4">
    <name type="scientific">Phocoenobacter uteri</name>
    <dbReference type="NCBI Taxonomy" id="146806"/>
    <lineage>
        <taxon>Bacteria</taxon>
        <taxon>Pseudomonadati</taxon>
        <taxon>Pseudomonadota</taxon>
        <taxon>Gammaproteobacteria</taxon>
        <taxon>Pasteurellales</taxon>
        <taxon>Pasteurellaceae</taxon>
        <taxon>Phocoenobacter</taxon>
    </lineage>
</organism>
<gene>
    <name evidence="2" type="ORF">NCTC12872_00912</name>
    <name evidence="3" type="ORF">NCTC12872_02077</name>
</gene>
<feature type="transmembrane region" description="Helical" evidence="1">
    <location>
        <begin position="41"/>
        <end position="62"/>
    </location>
</feature>
<proteinExistence type="predicted"/>
<sequence length="90" mass="11104">MYYIIWFVKFFGYGLVLPFILLYMLGVLASDKVWEWKGWGYILVWLSIFVVFVIYEVCKVYIEYKQEEARREQLKKEQEEKDKVKYIIIK</sequence>
<evidence type="ECO:0000313" key="4">
    <source>
        <dbReference type="Proteomes" id="UP000255417"/>
    </source>
</evidence>
<evidence type="ECO:0000313" key="3">
    <source>
        <dbReference type="EMBL" id="SUB76446.1"/>
    </source>
</evidence>
<dbReference type="Proteomes" id="UP000255417">
    <property type="component" value="Unassembled WGS sequence"/>
</dbReference>
<evidence type="ECO:0000313" key="2">
    <source>
        <dbReference type="EMBL" id="SUB58943.1"/>
    </source>
</evidence>
<keyword evidence="1" id="KW-0472">Membrane</keyword>
<dbReference type="EMBL" id="UGTA01000001">
    <property type="protein sequence ID" value="SUB58943.1"/>
    <property type="molecule type" value="Genomic_DNA"/>
</dbReference>
<keyword evidence="4" id="KW-1185">Reference proteome</keyword>
<name>A0A379C9H2_9PAST</name>